<accession>A0A7S9LGG9</accession>
<name>A0A7S9LGG9_9PSED</name>
<dbReference type="InterPro" id="IPR027417">
    <property type="entry name" value="P-loop_NTPase"/>
</dbReference>
<dbReference type="GO" id="GO:0016887">
    <property type="term" value="F:ATP hydrolysis activity"/>
    <property type="evidence" value="ECO:0007669"/>
    <property type="project" value="InterPro"/>
</dbReference>
<dbReference type="PANTHER" id="PTHR43581">
    <property type="entry name" value="ATP/GTP PHOSPHATASE"/>
    <property type="match status" value="1"/>
</dbReference>
<evidence type="ECO:0000313" key="3">
    <source>
        <dbReference type="Proteomes" id="UP000594430"/>
    </source>
</evidence>
<feature type="domain" description="ATPase AAA-type core" evidence="1">
    <location>
        <begin position="391"/>
        <end position="458"/>
    </location>
</feature>
<dbReference type="CDD" id="cd00267">
    <property type="entry name" value="ABC_ATPase"/>
    <property type="match status" value="1"/>
</dbReference>
<evidence type="ECO:0000259" key="1">
    <source>
        <dbReference type="Pfam" id="PF13304"/>
    </source>
</evidence>
<reference evidence="2 3" key="1">
    <citation type="submission" date="2020-11" db="EMBL/GenBank/DDBJ databases">
        <title>Pseudomonas fulva producing VIM-24.</title>
        <authorList>
            <person name="Liu S."/>
        </authorList>
    </citation>
    <scope>NUCLEOTIDE SEQUENCE [LARGE SCALE GENOMIC DNA]</scope>
    <source>
        <strain evidence="2 3">ZDHY414</strain>
    </source>
</reference>
<dbReference type="EMBL" id="CP064946">
    <property type="protein sequence ID" value="QPH48627.1"/>
    <property type="molecule type" value="Genomic_DNA"/>
</dbReference>
<dbReference type="Pfam" id="PF13304">
    <property type="entry name" value="AAA_21"/>
    <property type="match status" value="1"/>
</dbReference>
<dbReference type="AlphaFoldDB" id="A0A7S9LGG9"/>
<organism evidence="2 3">
    <name type="scientific">Pseudomonas fulva</name>
    <dbReference type="NCBI Taxonomy" id="47880"/>
    <lineage>
        <taxon>Bacteria</taxon>
        <taxon>Pseudomonadati</taxon>
        <taxon>Pseudomonadota</taxon>
        <taxon>Gammaproteobacteria</taxon>
        <taxon>Pseudomonadales</taxon>
        <taxon>Pseudomonadaceae</taxon>
        <taxon>Pseudomonas</taxon>
    </lineage>
</organism>
<protein>
    <submittedName>
        <fullName evidence="2">ATP-binding protein</fullName>
    </submittedName>
</protein>
<keyword evidence="2" id="KW-0067">ATP-binding</keyword>
<dbReference type="RefSeq" id="WP_196110224.1">
    <property type="nucleotide sequence ID" value="NZ_CP064943.1"/>
</dbReference>
<dbReference type="GO" id="GO:0005524">
    <property type="term" value="F:ATP binding"/>
    <property type="evidence" value="ECO:0007669"/>
    <property type="project" value="UniProtKB-KW"/>
</dbReference>
<dbReference type="Gene3D" id="3.40.50.300">
    <property type="entry name" value="P-loop containing nucleotide triphosphate hydrolases"/>
    <property type="match status" value="1"/>
</dbReference>
<keyword evidence="2" id="KW-0547">Nucleotide-binding</keyword>
<dbReference type="SUPFAM" id="SSF52540">
    <property type="entry name" value="P-loop containing nucleoside triphosphate hydrolases"/>
    <property type="match status" value="1"/>
</dbReference>
<proteinExistence type="predicted"/>
<dbReference type="InterPro" id="IPR051396">
    <property type="entry name" value="Bact_Antivir_Def_Nuclease"/>
</dbReference>
<sequence length="551" mass="62679">MSWKIKLEDAPEGFGEWLHISSTKPNWNDFGYNYHAAMHFSFKGAFIYISAFILPQNLKEQKPYGYLAYAPAGELTEFFTILSSPDQYKELAKKLPVDGYIYLLKKLHDISYDRFMGVGEYEHVIQTEPFRLGVLRYNKAYLSLVNGFAGSYVRAPMDDAKTPFRFSTLLPGVVNFVELDISFRHHQHFDDRVHCLIGVNGTGKTNLLARLAVSAASKANENQDVPPTVLFSDNRTKIEHENSRLDFSDGFRFNRVVSYFSDPASALPRFSSVGPFEYHAFNTAAKKESKEFHQNLSYLLVTLLRASDDRFDKAIKDIFVEALSAIMPMDLLAIPVTNNCPEYCRVQDSIGRNWSFINQMYGEQRSLDILGTIDTTREPSLLAAGTRHVIDLSSGQRSMFHFALHFLTMAGFGTLLIIDEPETYLHPNLVSDYMMFLYKILELTASMAIIATHSAYVIREVPTHCVHILERKGMNASISRPYLKTLGANVAEISLAVFGDSTVEAYHRKVTEIISKTNMTFDEVVTAYQDIFNIDMLMEIKDRMVNPQEYD</sequence>
<dbReference type="Proteomes" id="UP000594430">
    <property type="component" value="Chromosome"/>
</dbReference>
<evidence type="ECO:0000313" key="2">
    <source>
        <dbReference type="EMBL" id="QPH48627.1"/>
    </source>
</evidence>
<dbReference type="PANTHER" id="PTHR43581:SF2">
    <property type="entry name" value="EXCINUCLEASE ATPASE SUBUNIT"/>
    <property type="match status" value="1"/>
</dbReference>
<gene>
    <name evidence="2" type="ORF">IZU98_19970</name>
</gene>
<dbReference type="InterPro" id="IPR003959">
    <property type="entry name" value="ATPase_AAA_core"/>
</dbReference>